<dbReference type="PANTHER" id="PTHR32120:SF11">
    <property type="entry name" value="SMALL RIBOSOMAL SUBUNIT BIOGENESIS GTPASE RSGA 1, MITOCHONDRIAL-RELATED"/>
    <property type="match status" value="1"/>
</dbReference>
<dbReference type="Pfam" id="PF03193">
    <property type="entry name" value="RsgA_GTPase"/>
    <property type="match status" value="1"/>
</dbReference>
<evidence type="ECO:0000256" key="1">
    <source>
        <dbReference type="ARBA" id="ARBA00022741"/>
    </source>
</evidence>
<comment type="function">
    <text evidence="3">One of several proteins that assist in the late maturation steps of the functional core of the 30S ribosomal subunit. Helps release RbfA from mature subunits. May play a role in the assembly of ribosomal proteins into the subunit. Circularly permuted GTPase that catalyzes slow GTP hydrolysis, GTPase activity is stimulated by the 30S ribosomal subunit.</text>
</comment>
<feature type="binding site" evidence="3">
    <location>
        <position position="308"/>
    </location>
    <ligand>
        <name>Zn(2+)</name>
        <dbReference type="ChEBI" id="CHEBI:29105"/>
    </ligand>
</feature>
<keyword evidence="3" id="KW-0699">rRNA-binding</keyword>
<name>A0ABP9MHS9_9MICO</name>
<evidence type="ECO:0000256" key="3">
    <source>
        <dbReference type="HAMAP-Rule" id="MF_01820"/>
    </source>
</evidence>
<comment type="subunit">
    <text evidence="3">Monomer. Associates with 30S ribosomal subunit, binds 16S rRNA.</text>
</comment>
<dbReference type="RefSeq" id="WP_194414063.1">
    <property type="nucleotide sequence ID" value="NZ_BAABKZ010000002.1"/>
</dbReference>
<comment type="caution">
    <text evidence="7">The sequence shown here is derived from an EMBL/GenBank/DDBJ whole genome shotgun (WGS) entry which is preliminary data.</text>
</comment>
<protein>
    <recommendedName>
        <fullName evidence="3">Small ribosomal subunit biogenesis GTPase RsgA</fullName>
        <ecNumber evidence="3">3.6.1.-</ecNumber>
    </recommendedName>
</protein>
<evidence type="ECO:0000256" key="2">
    <source>
        <dbReference type="ARBA" id="ARBA00023134"/>
    </source>
</evidence>
<feature type="domain" description="EngC GTPase" evidence="5">
    <location>
        <begin position="130"/>
        <end position="276"/>
    </location>
</feature>
<dbReference type="EMBL" id="BAABKZ010000002">
    <property type="protein sequence ID" value="GAA5095961.1"/>
    <property type="molecule type" value="Genomic_DNA"/>
</dbReference>
<feature type="region of interest" description="Disordered" evidence="4">
    <location>
        <begin position="1"/>
        <end position="40"/>
    </location>
</feature>
<dbReference type="InterPro" id="IPR010914">
    <property type="entry name" value="RsgA_GTPase_dom"/>
</dbReference>
<dbReference type="NCBIfam" id="TIGR00157">
    <property type="entry name" value="ribosome small subunit-dependent GTPase A"/>
    <property type="match status" value="1"/>
</dbReference>
<dbReference type="Gene3D" id="1.10.40.50">
    <property type="entry name" value="Probable gtpase engc, domain 3"/>
    <property type="match status" value="1"/>
</dbReference>
<dbReference type="HAMAP" id="MF_01820">
    <property type="entry name" value="GTPase_RsgA"/>
    <property type="match status" value="1"/>
</dbReference>
<keyword evidence="8" id="KW-1185">Reference proteome</keyword>
<keyword evidence="1 3" id="KW-0547">Nucleotide-binding</keyword>
<keyword evidence="3" id="KW-0479">Metal-binding</keyword>
<evidence type="ECO:0000313" key="8">
    <source>
        <dbReference type="Proteomes" id="UP001501407"/>
    </source>
</evidence>
<dbReference type="PANTHER" id="PTHR32120">
    <property type="entry name" value="SMALL RIBOSOMAL SUBUNIT BIOGENESIS GTPASE RSGA"/>
    <property type="match status" value="1"/>
</dbReference>
<dbReference type="PROSITE" id="PS51721">
    <property type="entry name" value="G_CP"/>
    <property type="match status" value="1"/>
</dbReference>
<keyword evidence="3" id="KW-0963">Cytoplasm</keyword>
<dbReference type="CDD" id="cd01854">
    <property type="entry name" value="YjeQ_EngC"/>
    <property type="match status" value="1"/>
</dbReference>
<dbReference type="InterPro" id="IPR030378">
    <property type="entry name" value="G_CP_dom"/>
</dbReference>
<dbReference type="SUPFAM" id="SSF52540">
    <property type="entry name" value="P-loop containing nucleoside triphosphate hydrolases"/>
    <property type="match status" value="1"/>
</dbReference>
<feature type="binding site" evidence="3">
    <location>
        <begin position="217"/>
        <end position="225"/>
    </location>
    <ligand>
        <name>GTP</name>
        <dbReference type="ChEBI" id="CHEBI:37565"/>
    </ligand>
</feature>
<feature type="domain" description="CP-type G" evidence="6">
    <location>
        <begin position="121"/>
        <end position="278"/>
    </location>
</feature>
<comment type="cofactor">
    <cofactor evidence="3">
        <name>Zn(2+)</name>
        <dbReference type="ChEBI" id="CHEBI:29105"/>
    </cofactor>
    <text evidence="3">Binds 1 zinc ion per subunit.</text>
</comment>
<keyword evidence="2 3" id="KW-0342">GTP-binding</keyword>
<feature type="compositionally biased region" description="Acidic residues" evidence="4">
    <location>
        <begin position="1"/>
        <end position="17"/>
    </location>
</feature>
<proteinExistence type="inferred from homology"/>
<evidence type="ECO:0000313" key="7">
    <source>
        <dbReference type="EMBL" id="GAA5095961.1"/>
    </source>
</evidence>
<dbReference type="Proteomes" id="UP001501407">
    <property type="component" value="Unassembled WGS sequence"/>
</dbReference>
<organism evidence="7 8">
    <name type="scientific">Microbacterium yannicii</name>
    <dbReference type="NCBI Taxonomy" id="671622"/>
    <lineage>
        <taxon>Bacteria</taxon>
        <taxon>Bacillati</taxon>
        <taxon>Actinomycetota</taxon>
        <taxon>Actinomycetes</taxon>
        <taxon>Micrococcales</taxon>
        <taxon>Microbacteriaceae</taxon>
        <taxon>Microbacterium</taxon>
    </lineage>
</organism>
<dbReference type="Gene3D" id="3.40.50.300">
    <property type="entry name" value="P-loop containing nucleotide triphosphate hydrolases"/>
    <property type="match status" value="1"/>
</dbReference>
<dbReference type="InterPro" id="IPR027417">
    <property type="entry name" value="P-loop_NTPase"/>
</dbReference>
<feature type="binding site" evidence="3">
    <location>
        <position position="306"/>
    </location>
    <ligand>
        <name>Zn(2+)</name>
        <dbReference type="ChEBI" id="CHEBI:29105"/>
    </ligand>
</feature>
<dbReference type="PROSITE" id="PS50936">
    <property type="entry name" value="ENGC_GTPASE"/>
    <property type="match status" value="1"/>
</dbReference>
<keyword evidence="3" id="KW-0378">Hydrolase</keyword>
<comment type="similarity">
    <text evidence="3">Belongs to the TRAFAC class YlqF/YawG GTPase family. RsgA subfamily.</text>
</comment>
<gene>
    <name evidence="3 7" type="primary">rsgA</name>
    <name evidence="7" type="ORF">GCM10025760_28940</name>
</gene>
<sequence>MSWLDDLDDDEESDFDEADIRMRPNPKANRPRTKRRPAHSDAQIARVLGVDRGRYTVLLDEDQPEERTVLAVRARELRKMPIVTGDRARVVGDASGDEGTLARIVGIEERTSLLRRSADDTDQVERVVVANADQMLVVVAAADPEPRPRLVDRYLVAALDAGIRPLLVVTKTDIADPGAFLAHFEGLDLVVFTSGRDEMPLERIGAALEGHATVFVGHSGVGKSTLVNALVPDARRATGHVNVVTGRGRHTSSSTVSLRYRGAGGNGWVIDTPGVRSFGLGHVDPANILRAFTDLAEVAEECPRGCTHLPDAPDCAIVEAVEEGRLGPGGPARLDSLQRLLETFAEKSHKSGA</sequence>
<feature type="binding site" evidence="3">
    <location>
        <begin position="170"/>
        <end position="173"/>
    </location>
    <ligand>
        <name>GTP</name>
        <dbReference type="ChEBI" id="CHEBI:37565"/>
    </ligand>
</feature>
<keyword evidence="3" id="KW-0694">RNA-binding</keyword>
<comment type="subcellular location">
    <subcellularLocation>
        <location evidence="3">Cytoplasm</location>
    </subcellularLocation>
</comment>
<reference evidence="8" key="1">
    <citation type="journal article" date="2019" name="Int. J. Syst. Evol. Microbiol.">
        <title>The Global Catalogue of Microorganisms (GCM) 10K type strain sequencing project: providing services to taxonomists for standard genome sequencing and annotation.</title>
        <authorList>
            <consortium name="The Broad Institute Genomics Platform"/>
            <consortium name="The Broad Institute Genome Sequencing Center for Infectious Disease"/>
            <person name="Wu L."/>
            <person name="Ma J."/>
        </authorList>
    </citation>
    <scope>NUCLEOTIDE SEQUENCE [LARGE SCALE GENOMIC DNA]</scope>
    <source>
        <strain evidence="8">JCM 18959</strain>
    </source>
</reference>
<dbReference type="InterPro" id="IPR004881">
    <property type="entry name" value="Ribosome_biogen_GTPase_RsgA"/>
</dbReference>
<dbReference type="EC" id="3.6.1.-" evidence="3"/>
<evidence type="ECO:0000259" key="5">
    <source>
        <dbReference type="PROSITE" id="PS50936"/>
    </source>
</evidence>
<keyword evidence="3" id="KW-0690">Ribosome biogenesis</keyword>
<feature type="binding site" evidence="3">
    <location>
        <position position="315"/>
    </location>
    <ligand>
        <name>Zn(2+)</name>
        <dbReference type="ChEBI" id="CHEBI:29105"/>
    </ligand>
</feature>
<evidence type="ECO:0000259" key="6">
    <source>
        <dbReference type="PROSITE" id="PS51721"/>
    </source>
</evidence>
<evidence type="ECO:0000256" key="4">
    <source>
        <dbReference type="SAM" id="MobiDB-lite"/>
    </source>
</evidence>
<keyword evidence="3" id="KW-0862">Zinc</keyword>
<feature type="binding site" evidence="3">
    <location>
        <position position="302"/>
    </location>
    <ligand>
        <name>Zn(2+)</name>
        <dbReference type="ChEBI" id="CHEBI:29105"/>
    </ligand>
</feature>
<accession>A0ABP9MHS9</accession>